<gene>
    <name evidence="11" type="ORF">ACFOEN_10820</name>
</gene>
<feature type="transmembrane region" description="Helical" evidence="9">
    <location>
        <begin position="177"/>
        <end position="194"/>
    </location>
</feature>
<sequence>MHPNASGALRASIRAMGTLDPNLILLIGALLLAAGIVLGGLSSRFGVPFLLVFLVVGMLAGEDGPGGIAFNDFSVALLVGNLALGVILFDGGLRTQYRTFRVALAPSLALATLGVALTAGIVAAAAKLLFGFGWPVALLLGAIVASTDAAAVFSLLKGSGVRLNDRVASTLEIESGVNDPMAVFLTLMLIEWVMRPAELTGWALAGALTKQFGLGTLMGLVLGFALAGLLARMRKLGGNFEGLQAILATAGGVSLFALTNLWGGSGFLAVYLAGLVVGNWKGGMSEDAMRALDGLAWLAQSGMFLMLGLLVTPREVWPLLLPAAALAGVLMLVARPLGVWLTLLPFRFPLREVGFMSWMGLRGAVPIVLAIFPLMAGVPEARTLFNIAFVLVLASLLIQGASVRLAARVTAVGLPPLPEPTRQARWGRASHMMEFRLAEGMPPVGTTAQDYDWPRGVQALAVRRVEHLSTGGSALRWIDAQEAGALAVGDAIVLLVANDALEAAAHCFDPAAPSPKRAPVAAPAAQPVFGDFVLDGDVALVDVLELYGLPLPDALPDSALKERASLDAVIRSRVPRAVEGDVLRLGGITLTVREMREGRVLRVGFKLPNR</sequence>
<name>A0ABV7H6M9_9BURK</name>
<comment type="caution">
    <text evidence="11">The sequence shown here is derived from an EMBL/GenBank/DDBJ whole genome shotgun (WGS) entry which is preliminary data.</text>
</comment>
<evidence type="ECO:0000256" key="6">
    <source>
        <dbReference type="ARBA" id="ARBA00022989"/>
    </source>
</evidence>
<keyword evidence="12" id="KW-1185">Reference proteome</keyword>
<evidence type="ECO:0000256" key="2">
    <source>
        <dbReference type="ARBA" id="ARBA00022448"/>
    </source>
</evidence>
<dbReference type="RefSeq" id="WP_377303788.1">
    <property type="nucleotide sequence ID" value="NZ_JBHRTI010000004.1"/>
</dbReference>
<evidence type="ECO:0000313" key="11">
    <source>
        <dbReference type="EMBL" id="MFC3148135.1"/>
    </source>
</evidence>
<evidence type="ECO:0000256" key="5">
    <source>
        <dbReference type="ARBA" id="ARBA00022692"/>
    </source>
</evidence>
<evidence type="ECO:0000256" key="4">
    <source>
        <dbReference type="ARBA" id="ARBA00022475"/>
    </source>
</evidence>
<feature type="domain" description="Cation/H+ exchanger transmembrane" evidence="10">
    <location>
        <begin position="36"/>
        <end position="405"/>
    </location>
</feature>
<evidence type="ECO:0000256" key="9">
    <source>
        <dbReference type="SAM" id="Phobius"/>
    </source>
</evidence>
<evidence type="ECO:0000256" key="3">
    <source>
        <dbReference type="ARBA" id="ARBA00022449"/>
    </source>
</evidence>
<protein>
    <submittedName>
        <fullName evidence="11">Potassium/proton antiporter</fullName>
    </submittedName>
</protein>
<dbReference type="Gene3D" id="1.20.1530.20">
    <property type="match status" value="1"/>
</dbReference>
<proteinExistence type="predicted"/>
<keyword evidence="4" id="KW-1003">Cell membrane</keyword>
<dbReference type="NCBIfam" id="NF003715">
    <property type="entry name" value="PRK05326.1-2"/>
    <property type="match status" value="1"/>
</dbReference>
<dbReference type="PANTHER" id="PTHR32507">
    <property type="entry name" value="NA(+)/H(+) ANTIPORTER 1"/>
    <property type="match status" value="1"/>
</dbReference>
<dbReference type="InterPro" id="IPR006153">
    <property type="entry name" value="Cation/H_exchanger_TM"/>
</dbReference>
<evidence type="ECO:0000256" key="7">
    <source>
        <dbReference type="ARBA" id="ARBA00023065"/>
    </source>
</evidence>
<feature type="transmembrane region" description="Helical" evidence="9">
    <location>
        <begin position="103"/>
        <end position="126"/>
    </location>
</feature>
<keyword evidence="7" id="KW-0406">Ion transport</keyword>
<organism evidence="11 12">
    <name type="scientific">Piscinibacterium candidicorallinum</name>
    <dbReference type="NCBI Taxonomy" id="1793872"/>
    <lineage>
        <taxon>Bacteria</taxon>
        <taxon>Pseudomonadati</taxon>
        <taxon>Pseudomonadota</taxon>
        <taxon>Betaproteobacteria</taxon>
        <taxon>Burkholderiales</taxon>
        <taxon>Piscinibacterium</taxon>
    </lineage>
</organism>
<dbReference type="PANTHER" id="PTHR32507:SF7">
    <property type="entry name" value="K(+)_H(+) ANTIPORTER NHAP2"/>
    <property type="match status" value="1"/>
</dbReference>
<feature type="transmembrane region" description="Helical" evidence="9">
    <location>
        <begin position="355"/>
        <end position="376"/>
    </location>
</feature>
<feature type="transmembrane region" description="Helical" evidence="9">
    <location>
        <begin position="73"/>
        <end position="91"/>
    </location>
</feature>
<feature type="transmembrane region" description="Helical" evidence="9">
    <location>
        <begin position="294"/>
        <end position="312"/>
    </location>
</feature>
<keyword evidence="5 9" id="KW-0812">Transmembrane</keyword>
<keyword evidence="2" id="KW-0813">Transport</keyword>
<feature type="transmembrane region" description="Helical" evidence="9">
    <location>
        <begin position="132"/>
        <end position="156"/>
    </location>
</feature>
<dbReference type="NCBIfam" id="NF003716">
    <property type="entry name" value="PRK05326.1-3"/>
    <property type="match status" value="1"/>
</dbReference>
<feature type="transmembrane region" description="Helical" evidence="9">
    <location>
        <begin position="319"/>
        <end position="343"/>
    </location>
</feature>
<accession>A0ABV7H6M9</accession>
<dbReference type="Proteomes" id="UP001595556">
    <property type="component" value="Unassembled WGS sequence"/>
</dbReference>
<feature type="transmembrane region" description="Helical" evidence="9">
    <location>
        <begin position="245"/>
        <end position="274"/>
    </location>
</feature>
<keyword evidence="3" id="KW-0050">Antiport</keyword>
<keyword evidence="8 9" id="KW-0472">Membrane</keyword>
<dbReference type="Pfam" id="PF00999">
    <property type="entry name" value="Na_H_Exchanger"/>
    <property type="match status" value="1"/>
</dbReference>
<dbReference type="EMBL" id="JBHRTI010000004">
    <property type="protein sequence ID" value="MFC3148135.1"/>
    <property type="molecule type" value="Genomic_DNA"/>
</dbReference>
<evidence type="ECO:0000256" key="1">
    <source>
        <dbReference type="ARBA" id="ARBA00004651"/>
    </source>
</evidence>
<reference evidence="12" key="1">
    <citation type="journal article" date="2019" name="Int. J. Syst. Evol. Microbiol.">
        <title>The Global Catalogue of Microorganisms (GCM) 10K type strain sequencing project: providing services to taxonomists for standard genome sequencing and annotation.</title>
        <authorList>
            <consortium name="The Broad Institute Genomics Platform"/>
            <consortium name="The Broad Institute Genome Sequencing Center for Infectious Disease"/>
            <person name="Wu L."/>
            <person name="Ma J."/>
        </authorList>
    </citation>
    <scope>NUCLEOTIDE SEQUENCE [LARGE SCALE GENOMIC DNA]</scope>
    <source>
        <strain evidence="12">KCTC 52168</strain>
    </source>
</reference>
<feature type="transmembrane region" description="Helical" evidence="9">
    <location>
        <begin position="214"/>
        <end position="233"/>
    </location>
</feature>
<dbReference type="NCBIfam" id="NF003714">
    <property type="entry name" value="PRK05326.1-1"/>
    <property type="match status" value="1"/>
</dbReference>
<evidence type="ECO:0000259" key="10">
    <source>
        <dbReference type="Pfam" id="PF00999"/>
    </source>
</evidence>
<comment type="subcellular location">
    <subcellularLocation>
        <location evidence="1">Cell membrane</location>
        <topology evidence="1">Multi-pass membrane protein</topology>
    </subcellularLocation>
</comment>
<dbReference type="InterPro" id="IPR038770">
    <property type="entry name" value="Na+/solute_symporter_sf"/>
</dbReference>
<evidence type="ECO:0000313" key="12">
    <source>
        <dbReference type="Proteomes" id="UP001595556"/>
    </source>
</evidence>
<feature type="transmembrane region" description="Helical" evidence="9">
    <location>
        <begin position="383"/>
        <end position="401"/>
    </location>
</feature>
<keyword evidence="6 9" id="KW-1133">Transmembrane helix</keyword>
<feature type="transmembrane region" description="Helical" evidence="9">
    <location>
        <begin position="22"/>
        <end position="38"/>
    </location>
</feature>
<evidence type="ECO:0000256" key="8">
    <source>
        <dbReference type="ARBA" id="ARBA00023136"/>
    </source>
</evidence>